<dbReference type="EMBL" id="CP064942">
    <property type="protein sequence ID" value="QPH52717.1"/>
    <property type="molecule type" value="Genomic_DNA"/>
</dbReference>
<sequence>MSEIFSPVGLAFLGAALAFAAWFWQTKISHDFQGIAIAHTYIATIEATQSSLKRVQEDPLFLAHAKGERPTWIDDDFRREDWFAVHHRLCGDLGKLVHLDRFGGPRAIQAVSSFFQNLKYAREVFAYTLALQKISSEADEALKARIEAEFKIRAEKIGQQIVELDEQATTAIKLLKKIS</sequence>
<organism evidence="1 2">
    <name type="scientific">Pontivivens ytuae</name>
    <dbReference type="NCBI Taxonomy" id="2789856"/>
    <lineage>
        <taxon>Bacteria</taxon>
        <taxon>Pseudomonadati</taxon>
        <taxon>Pseudomonadota</taxon>
        <taxon>Alphaproteobacteria</taxon>
        <taxon>Rhodobacterales</taxon>
        <taxon>Paracoccaceae</taxon>
        <taxon>Pontivivens</taxon>
    </lineage>
</organism>
<evidence type="ECO:0000313" key="2">
    <source>
        <dbReference type="Proteomes" id="UP000594800"/>
    </source>
</evidence>
<gene>
    <name evidence="1" type="ORF">I0K15_12950</name>
</gene>
<proteinExistence type="predicted"/>
<name>A0A7S9QBU8_9RHOB</name>
<dbReference type="RefSeq" id="WP_196101928.1">
    <property type="nucleotide sequence ID" value="NZ_CP064942.1"/>
</dbReference>
<reference evidence="1 2" key="1">
    <citation type="submission" date="2020-11" db="EMBL/GenBank/DDBJ databases">
        <title>Description of Pontivivens ytuae sp. nov. isolated from deep sea sediment of Mariana Trench.</title>
        <authorList>
            <person name="Wang Z."/>
            <person name="Sun Q.-L."/>
            <person name="Xu X.-D."/>
            <person name="Tang Y.-Z."/>
            <person name="Zhang J."/>
        </authorList>
    </citation>
    <scope>NUCLEOTIDE SEQUENCE [LARGE SCALE GENOMIC DNA]</scope>
    <source>
        <strain evidence="1 2">MT2928</strain>
    </source>
</reference>
<protein>
    <submittedName>
        <fullName evidence="1">Uncharacterized protein</fullName>
    </submittedName>
</protein>
<keyword evidence="2" id="KW-1185">Reference proteome</keyword>
<evidence type="ECO:0000313" key="1">
    <source>
        <dbReference type="EMBL" id="QPH52717.1"/>
    </source>
</evidence>
<dbReference type="Proteomes" id="UP000594800">
    <property type="component" value="Chromosome"/>
</dbReference>
<dbReference type="AlphaFoldDB" id="A0A7S9QBU8"/>
<dbReference type="KEGG" id="poz:I0K15_12950"/>
<accession>A0A7S9QBU8</accession>